<evidence type="ECO:0000313" key="2">
    <source>
        <dbReference type="Proteomes" id="UP000623250"/>
    </source>
</evidence>
<protein>
    <submittedName>
        <fullName evidence="1">YbdD/YjiX family protein</fullName>
    </submittedName>
</protein>
<evidence type="ECO:0000313" key="1">
    <source>
        <dbReference type="EMBL" id="MBJ7544993.1"/>
    </source>
</evidence>
<organism evidence="1 2">
    <name type="scientific">Rhodomicrobium udaipurense</name>
    <dbReference type="NCBI Taxonomy" id="1202716"/>
    <lineage>
        <taxon>Bacteria</taxon>
        <taxon>Pseudomonadati</taxon>
        <taxon>Pseudomonadota</taxon>
        <taxon>Alphaproteobacteria</taxon>
        <taxon>Hyphomicrobiales</taxon>
        <taxon>Hyphomicrobiaceae</taxon>
        <taxon>Rhodomicrobium</taxon>
    </lineage>
</organism>
<sequence length="64" mass="7729">MPQKAGFWKMAAQTARLMVGIPDYETYLEHRRARHPGEPFMSWEEFFKERQDARYKGKGRFRCC</sequence>
<dbReference type="PANTHER" id="PTHR38453:SF1">
    <property type="entry name" value="CYTOPLASMIC PROTEIN"/>
    <property type="match status" value="1"/>
</dbReference>
<keyword evidence="2" id="KW-1185">Reference proteome</keyword>
<gene>
    <name evidence="1" type="ORF">JDN41_15670</name>
</gene>
<accession>A0A8I1KMA8</accession>
<dbReference type="AlphaFoldDB" id="A0A8I1KMA8"/>
<dbReference type="EMBL" id="JAEMUK010000083">
    <property type="protein sequence ID" value="MBJ7544993.1"/>
    <property type="molecule type" value="Genomic_DNA"/>
</dbReference>
<dbReference type="Pfam" id="PF04328">
    <property type="entry name" value="Sel_put"/>
    <property type="match status" value="1"/>
</dbReference>
<dbReference type="InterPro" id="IPR007423">
    <property type="entry name" value="Sel_put"/>
</dbReference>
<dbReference type="PANTHER" id="PTHR38453">
    <property type="entry name" value="CYTOPLASMIC PROTEIN-RELATED"/>
    <property type="match status" value="1"/>
</dbReference>
<name>A0A8I1KMA8_9HYPH</name>
<comment type="caution">
    <text evidence="1">The sequence shown here is derived from an EMBL/GenBank/DDBJ whole genome shotgun (WGS) entry which is preliminary data.</text>
</comment>
<proteinExistence type="predicted"/>
<dbReference type="Proteomes" id="UP000623250">
    <property type="component" value="Unassembled WGS sequence"/>
</dbReference>
<dbReference type="RefSeq" id="WP_052037489.1">
    <property type="nucleotide sequence ID" value="NZ_JAEMUK010000083.1"/>
</dbReference>
<reference evidence="1 2" key="1">
    <citation type="submission" date="2020-12" db="EMBL/GenBank/DDBJ databases">
        <title>Revised draft genomes of Rhodomicrobium vannielii ATCC 17100 and Rhodomicrobium udaipurense JA643.</title>
        <authorList>
            <person name="Conners E.M."/>
            <person name="Davenport E.J."/>
            <person name="Bose A."/>
        </authorList>
    </citation>
    <scope>NUCLEOTIDE SEQUENCE [LARGE SCALE GENOMIC DNA]</scope>
    <source>
        <strain evidence="1 2">JA643</strain>
    </source>
</reference>